<proteinExistence type="predicted"/>
<dbReference type="AlphaFoldDB" id="A0A2S7IKV3"/>
<evidence type="ECO:0000313" key="1">
    <source>
        <dbReference type="EMBL" id="PQA58258.1"/>
    </source>
</evidence>
<dbReference type="OrthoDB" id="5738159at2"/>
<comment type="caution">
    <text evidence="1">The sequence shown here is derived from an EMBL/GenBank/DDBJ whole genome shotgun (WGS) entry which is preliminary data.</text>
</comment>
<sequence>MELDITQLMKDISTAVSAVLGKDVTTIQGFRDRQLKAIAQQSALITAGIATGEITEETREFFLDSLQDMVLNFLKTLQGVAQVTIEKAWNAAVTVIWDAIEKVTGIRLVG</sequence>
<name>A0A2S7IKV3_9BACT</name>
<accession>A0A2S7IKV3</accession>
<gene>
    <name evidence="1" type="ORF">C5O19_00840</name>
</gene>
<organism evidence="1 2">
    <name type="scientific">Siphonobacter curvatus</name>
    <dbReference type="NCBI Taxonomy" id="2094562"/>
    <lineage>
        <taxon>Bacteria</taxon>
        <taxon>Pseudomonadati</taxon>
        <taxon>Bacteroidota</taxon>
        <taxon>Cytophagia</taxon>
        <taxon>Cytophagales</taxon>
        <taxon>Cytophagaceae</taxon>
        <taxon>Siphonobacter</taxon>
    </lineage>
</organism>
<protein>
    <submittedName>
        <fullName evidence="1">Uncharacterized protein</fullName>
    </submittedName>
</protein>
<evidence type="ECO:0000313" key="2">
    <source>
        <dbReference type="Proteomes" id="UP000239590"/>
    </source>
</evidence>
<reference evidence="2" key="1">
    <citation type="submission" date="2018-02" db="EMBL/GenBank/DDBJ databases">
        <title>Genome sequencing of Solimonas sp. HR-BB.</title>
        <authorList>
            <person name="Lee Y."/>
            <person name="Jeon C.O."/>
        </authorList>
    </citation>
    <scope>NUCLEOTIDE SEQUENCE [LARGE SCALE GENOMIC DNA]</scope>
    <source>
        <strain evidence="2">HR-U</strain>
    </source>
</reference>
<dbReference type="RefSeq" id="WP_104709487.1">
    <property type="nucleotide sequence ID" value="NZ_PTRA01000001.1"/>
</dbReference>
<dbReference type="Proteomes" id="UP000239590">
    <property type="component" value="Unassembled WGS sequence"/>
</dbReference>
<keyword evidence="2" id="KW-1185">Reference proteome</keyword>
<dbReference type="EMBL" id="PTRA01000001">
    <property type="protein sequence ID" value="PQA58258.1"/>
    <property type="molecule type" value="Genomic_DNA"/>
</dbReference>